<reference evidence="1" key="1">
    <citation type="submission" date="2009-10" db="EMBL/GenBank/DDBJ databases">
        <title>Diversity of trophic interactions inside an arsenic-rich microbial ecosystem.</title>
        <authorList>
            <person name="Bertin P.N."/>
            <person name="Heinrich-Salmeron A."/>
            <person name="Pelletier E."/>
            <person name="Goulhen-Chollet F."/>
            <person name="Arsene-Ploetze F."/>
            <person name="Gallien S."/>
            <person name="Calteau A."/>
            <person name="Vallenet D."/>
            <person name="Casiot C."/>
            <person name="Chane-Woon-Ming B."/>
            <person name="Giloteaux L."/>
            <person name="Barakat M."/>
            <person name="Bonnefoy V."/>
            <person name="Bruneel O."/>
            <person name="Chandler M."/>
            <person name="Cleiss J."/>
            <person name="Duran R."/>
            <person name="Elbaz-Poulichet F."/>
            <person name="Fonknechten N."/>
            <person name="Lauga B."/>
            <person name="Mornico D."/>
            <person name="Ortet P."/>
            <person name="Schaeffer C."/>
            <person name="Siguier P."/>
            <person name="Alexander Thil Smith A."/>
            <person name="Van Dorsselaer A."/>
            <person name="Weissenbach J."/>
            <person name="Medigue C."/>
            <person name="Le Paslier D."/>
        </authorList>
    </citation>
    <scope>NUCLEOTIDE SEQUENCE</scope>
</reference>
<sequence>MSTALLEPFMDVKEPEVVGFPTGRVRVYAIAFDLDTNQLQLEYPNASYQNAYGDIRKVLEPLGFTWQQGSVYFGGEEMNAVRCVLAAQSVSMTYSWFKNCVRDIRMLRIEELNDLSPAL</sequence>
<organism evidence="1">
    <name type="scientific">mine drainage metagenome</name>
    <dbReference type="NCBI Taxonomy" id="410659"/>
    <lineage>
        <taxon>unclassified sequences</taxon>
        <taxon>metagenomes</taxon>
        <taxon>ecological metagenomes</taxon>
    </lineage>
</organism>
<proteinExistence type="predicted"/>
<dbReference type="AlphaFoldDB" id="E6QLG7"/>
<protein>
    <submittedName>
        <fullName evidence="1">Virulence-associated protein 2 (Modular protein)</fullName>
    </submittedName>
</protein>
<dbReference type="EMBL" id="CABQ01000181">
    <property type="protein sequence ID" value="CBI08087.1"/>
    <property type="molecule type" value="Genomic_DNA"/>
</dbReference>
<dbReference type="Gene3D" id="3.30.70.240">
    <property type="match status" value="1"/>
</dbReference>
<accession>E6QLG7</accession>
<gene>
    <name evidence="1" type="ORF">CARN6_1516</name>
</gene>
<name>E6QLG7_9ZZZZ</name>
<evidence type="ECO:0000313" key="1">
    <source>
        <dbReference type="EMBL" id="CBI08087.1"/>
    </source>
</evidence>
<comment type="caution">
    <text evidence="1">The sequence shown here is derived from an EMBL/GenBank/DDBJ whole genome shotgun (WGS) entry which is preliminary data.</text>
</comment>